<dbReference type="InterPro" id="IPR011697">
    <property type="entry name" value="Peptidase_C26"/>
</dbReference>
<dbReference type="GO" id="GO:0006598">
    <property type="term" value="P:polyamine catabolic process"/>
    <property type="evidence" value="ECO:0007669"/>
    <property type="project" value="TreeGrafter"/>
</dbReference>
<dbReference type="InterPro" id="IPR044668">
    <property type="entry name" value="PuuD-like"/>
</dbReference>
<evidence type="ECO:0000256" key="1">
    <source>
        <dbReference type="ARBA" id="ARBA00011083"/>
    </source>
</evidence>
<dbReference type="CDD" id="cd01745">
    <property type="entry name" value="GATase1_2"/>
    <property type="match status" value="1"/>
</dbReference>
<comment type="function">
    <text evidence="3">Involved in the breakdown of putrescine via hydrolysis of the gamma-glutamyl linkage of gamma-glutamyl-gamma-aminobutyrate.</text>
</comment>
<dbReference type="Proteomes" id="UP000594034">
    <property type="component" value="Chromosome"/>
</dbReference>
<dbReference type="GO" id="GO:0005829">
    <property type="term" value="C:cytosol"/>
    <property type="evidence" value="ECO:0007669"/>
    <property type="project" value="TreeGrafter"/>
</dbReference>
<dbReference type="EMBL" id="CP040449">
    <property type="protein sequence ID" value="QFI54128.1"/>
    <property type="molecule type" value="Genomic_DNA"/>
</dbReference>
<evidence type="ECO:0000313" key="7">
    <source>
        <dbReference type="EMBL" id="QFI54128.1"/>
    </source>
</evidence>
<dbReference type="Pfam" id="PF07722">
    <property type="entry name" value="Peptidase_C26"/>
    <property type="match status" value="1"/>
</dbReference>
<dbReference type="SUPFAM" id="SSF52317">
    <property type="entry name" value="Class I glutamine amidotransferase-like"/>
    <property type="match status" value="1"/>
</dbReference>
<dbReference type="PANTHER" id="PTHR43235:SF1">
    <property type="entry name" value="GLUTAMINE AMIDOTRANSFERASE PB2B2.05-RELATED"/>
    <property type="match status" value="1"/>
</dbReference>
<accession>A0A5J6WWB2</accession>
<name>A0A5J6WWB2_9GAMM</name>
<keyword evidence="7" id="KW-0378">Hydrolase</keyword>
<reference evidence="7 8" key="1">
    <citation type="submission" date="2019-05" db="EMBL/GenBank/DDBJ databases">
        <title>OXA-830, a novel chromosomally encoded expanded-spectrum class D beta-lactamase in Aeromonas simiae.</title>
        <authorList>
            <person name="Zhou W."/>
            <person name="Chen Q."/>
        </authorList>
    </citation>
    <scope>NUCLEOTIDE SEQUENCE [LARGE SCALE GENOMIC DNA]</scope>
    <source>
        <strain evidence="7 8">A6</strain>
    </source>
</reference>
<dbReference type="GO" id="GO:0033969">
    <property type="term" value="F:gamma-glutamyl-gamma-aminobutyrate hydrolase activity"/>
    <property type="evidence" value="ECO:0007669"/>
    <property type="project" value="UniProtKB-EC"/>
</dbReference>
<protein>
    <recommendedName>
        <fullName evidence="5">gamma-glutamyl-gamma-aminobutyrate hydrolase</fullName>
        <ecNumber evidence="5">3.5.1.94</ecNumber>
    </recommendedName>
</protein>
<dbReference type="InterPro" id="IPR029062">
    <property type="entry name" value="Class_I_gatase-like"/>
</dbReference>
<evidence type="ECO:0000256" key="6">
    <source>
        <dbReference type="SAM" id="MobiDB-lite"/>
    </source>
</evidence>
<dbReference type="PROSITE" id="PS51273">
    <property type="entry name" value="GATASE_TYPE_1"/>
    <property type="match status" value="1"/>
</dbReference>
<evidence type="ECO:0000256" key="3">
    <source>
        <dbReference type="ARBA" id="ARBA00055068"/>
    </source>
</evidence>
<feature type="region of interest" description="Disordered" evidence="6">
    <location>
        <begin position="1"/>
        <end position="21"/>
    </location>
</feature>
<proteinExistence type="inferred from homology"/>
<dbReference type="AlphaFoldDB" id="A0A5J6WWB2"/>
<dbReference type="KEGG" id="asim:FE240_05110"/>
<dbReference type="FunFam" id="3.40.50.880:FF:000030">
    <property type="entry name" value="Gamma-glutamyl-gamma-aminobutyrate hydrolase PuuD"/>
    <property type="match status" value="1"/>
</dbReference>
<comment type="pathway">
    <text evidence="4">Amine and polyamine degradation; putrescine degradation; 4-aminobutanoate from putrescine: step 4/4.</text>
</comment>
<organism evidence="7 8">
    <name type="scientific">Aeromonas simiae</name>
    <dbReference type="NCBI Taxonomy" id="218936"/>
    <lineage>
        <taxon>Bacteria</taxon>
        <taxon>Pseudomonadati</taxon>
        <taxon>Pseudomonadota</taxon>
        <taxon>Gammaproteobacteria</taxon>
        <taxon>Aeromonadales</taxon>
        <taxon>Aeromonadaceae</taxon>
        <taxon>Aeromonas</taxon>
    </lineage>
</organism>
<sequence>MPNSTRPAPDSLARAENAHSAKRKPTVLMTMGCQPRAGHDYQVMTHKYIVPLVELAGCVPLLMPTCCGLDDLDHYLDLADGLYLTGAGSNIDPALYGQQNLTPDKARDPERDRVDIALIHGALARGLPLFAICRGMQELNVALGGDLYQRLYAEGPFADHREDPAAPVAAQYGARHPVTLVPGSWLHTQLGEPVIMVNSLHGQGICRLGAGLVPLAHAEDGLVEAVTLAGRDAFTLGVQWHPEWQASANPHSVRLFKAFGDACRQRSK</sequence>
<gene>
    <name evidence="7" type="ORF">FE240_05110</name>
</gene>
<dbReference type="EC" id="3.5.1.94" evidence="5"/>
<evidence type="ECO:0000313" key="8">
    <source>
        <dbReference type="Proteomes" id="UP000594034"/>
    </source>
</evidence>
<comment type="similarity">
    <text evidence="1">Belongs to the peptidase C26 family.</text>
</comment>
<dbReference type="Gene3D" id="3.40.50.880">
    <property type="match status" value="1"/>
</dbReference>
<keyword evidence="8" id="KW-1185">Reference proteome</keyword>
<evidence type="ECO:0000256" key="5">
    <source>
        <dbReference type="ARBA" id="ARBA00066788"/>
    </source>
</evidence>
<evidence type="ECO:0000256" key="2">
    <source>
        <dbReference type="ARBA" id="ARBA00052718"/>
    </source>
</evidence>
<comment type="catalytic activity">
    <reaction evidence="2">
        <text>4-(gamma-L-glutamylamino)butanoate + H2O = 4-aminobutanoate + L-glutamate</text>
        <dbReference type="Rhea" id="RHEA:19737"/>
        <dbReference type="ChEBI" id="CHEBI:15377"/>
        <dbReference type="ChEBI" id="CHEBI:29985"/>
        <dbReference type="ChEBI" id="CHEBI:58800"/>
        <dbReference type="ChEBI" id="CHEBI:59888"/>
        <dbReference type="EC" id="3.5.1.94"/>
    </reaction>
</comment>
<evidence type="ECO:0000256" key="4">
    <source>
        <dbReference type="ARBA" id="ARBA00060634"/>
    </source>
</evidence>
<dbReference type="PANTHER" id="PTHR43235">
    <property type="entry name" value="GLUTAMINE AMIDOTRANSFERASE PB2B2.05-RELATED"/>
    <property type="match status" value="1"/>
</dbReference>